<dbReference type="InterPro" id="IPR050879">
    <property type="entry name" value="Acyltransferase_3"/>
</dbReference>
<comment type="similarity">
    <text evidence="2">Belongs to the acyltransferase 3 family.</text>
</comment>
<dbReference type="Pfam" id="PF01757">
    <property type="entry name" value="Acyl_transf_3"/>
    <property type="match status" value="1"/>
</dbReference>
<feature type="transmembrane region" description="Helical" evidence="4">
    <location>
        <begin position="373"/>
        <end position="394"/>
    </location>
</feature>
<comment type="subcellular location">
    <subcellularLocation>
        <location evidence="1">Membrane</location>
    </subcellularLocation>
</comment>
<feature type="compositionally biased region" description="Basic and acidic residues" evidence="3">
    <location>
        <begin position="1"/>
        <end position="15"/>
    </location>
</feature>
<sequence length="738" mass="79418">MTDAMTRRTRVEPVPRHRAGQPVRHGATATQPSLRFRGRPGAASAPPVRGLRLEIQAARAIAIAAVVVYHFFPHLLPGGYVGVDVFFVISGFLITAHIAKPLTTGGFKFGAFYAKRAWRLLPASMVTLIVTVLLTAVFVPRTLWLDFSEQIVASALYVENWALAANAVDYSALAPDSSIVQHFWSLSTEEQFYALWPLVLWVGARLRYGKRRRNGRSLTPALATALGAVFVLSLAYSIWETAQSPAAYFLTTTRAWEFAAGGLLWLLLQHVRVPDAVAAALGWTGLALIVATVVTFDATTPFPSGTALVPVVGTALVIAGGMPAARWSAAFLFRLPPVQWLGDVSYSLYLWHWPLLVVMPFVIGLQVGDETPLWAKGLVLVLALVIAHASRRLVELPLIAFSAVRMRARRRRYRGVLVLALAGMLVVSVPAASMSWSVHREQAAAATSTERIGAACYGAAAMQPGADCDPVDADDIRPTAVQVQVDDFAEQEGKGCQVAGDDVTVKGCEVGDPDGTTRLAIVGDSHASNYVPALSIIAKEHHWSLTTYLHSGCPLTRAVIAAACDTWKADTLRELEQERYDVVFVAAMSRTPWPAGMVTRADELTEQVRDTAAAGYASTWVRLQQAGSRVVALRDNPDPSIGGVEDVPSCVEQNGTGAECDFPESAGLLDDPVAQAARTTPGVELIDSTSMFCADGTCPSVIGGVVVYRQVQHVTRTYARSMAPFLAPEVVRAVEQTG</sequence>
<dbReference type="GO" id="GO:0016020">
    <property type="term" value="C:membrane"/>
    <property type="evidence" value="ECO:0007669"/>
    <property type="project" value="TreeGrafter"/>
</dbReference>
<evidence type="ECO:0000313" key="7">
    <source>
        <dbReference type="EMBL" id="MBS4187501.1"/>
    </source>
</evidence>
<feature type="transmembrane region" description="Helical" evidence="4">
    <location>
        <begin position="245"/>
        <end position="268"/>
    </location>
</feature>
<evidence type="ECO:0000256" key="1">
    <source>
        <dbReference type="ARBA" id="ARBA00004370"/>
    </source>
</evidence>
<name>A0A942T9K9_9BACI</name>
<feature type="transmembrane region" description="Helical" evidence="4">
    <location>
        <begin position="308"/>
        <end position="327"/>
    </location>
</feature>
<keyword evidence="7" id="KW-0012">Acyltransferase</keyword>
<feature type="domain" description="Acyltransferase 3" evidence="5">
    <location>
        <begin position="54"/>
        <end position="386"/>
    </location>
</feature>
<feature type="region of interest" description="Disordered" evidence="3">
    <location>
        <begin position="1"/>
        <end position="41"/>
    </location>
</feature>
<evidence type="ECO:0000259" key="6">
    <source>
        <dbReference type="Pfam" id="PF19040"/>
    </source>
</evidence>
<keyword evidence="7" id="KW-0808">Transferase</keyword>
<dbReference type="GO" id="GO:0009103">
    <property type="term" value="P:lipopolysaccharide biosynthetic process"/>
    <property type="evidence" value="ECO:0007669"/>
    <property type="project" value="TreeGrafter"/>
</dbReference>
<feature type="transmembrane region" description="Helical" evidence="4">
    <location>
        <begin position="348"/>
        <end position="367"/>
    </location>
</feature>
<evidence type="ECO:0000256" key="4">
    <source>
        <dbReference type="SAM" id="Phobius"/>
    </source>
</evidence>
<evidence type="ECO:0000256" key="3">
    <source>
        <dbReference type="SAM" id="MobiDB-lite"/>
    </source>
</evidence>
<feature type="transmembrane region" description="Helical" evidence="4">
    <location>
        <begin position="220"/>
        <end position="239"/>
    </location>
</feature>
<proteinExistence type="inferred from homology"/>
<feature type="transmembrane region" description="Helical" evidence="4">
    <location>
        <begin position="275"/>
        <end position="296"/>
    </location>
</feature>
<gene>
    <name evidence="7" type="ORF">KHB02_39700</name>
</gene>
<dbReference type="InterPro" id="IPR043968">
    <property type="entry name" value="SGNH"/>
</dbReference>
<feature type="domain" description="SGNH" evidence="6">
    <location>
        <begin position="496"/>
        <end position="728"/>
    </location>
</feature>
<protein>
    <submittedName>
        <fullName evidence="7">Acyltransferase</fullName>
    </submittedName>
</protein>
<evidence type="ECO:0000259" key="5">
    <source>
        <dbReference type="Pfam" id="PF01757"/>
    </source>
</evidence>
<keyword evidence="4" id="KW-0812">Transmembrane</keyword>
<dbReference type="PANTHER" id="PTHR23028">
    <property type="entry name" value="ACETYLTRANSFERASE"/>
    <property type="match status" value="1"/>
</dbReference>
<dbReference type="Pfam" id="PF19040">
    <property type="entry name" value="SGNH"/>
    <property type="match status" value="1"/>
</dbReference>
<comment type="caution">
    <text evidence="7">The sequence shown here is derived from an EMBL/GenBank/DDBJ whole genome shotgun (WGS) entry which is preliminary data.</text>
</comment>
<keyword evidence="4" id="KW-1133">Transmembrane helix</keyword>
<dbReference type="InterPro" id="IPR002656">
    <property type="entry name" value="Acyl_transf_3_dom"/>
</dbReference>
<feature type="transmembrane region" description="Helical" evidence="4">
    <location>
        <begin position="78"/>
        <end position="99"/>
    </location>
</feature>
<feature type="transmembrane region" description="Helical" evidence="4">
    <location>
        <begin position="120"/>
        <end position="139"/>
    </location>
</feature>
<accession>A0A942T9K9</accession>
<reference evidence="7" key="1">
    <citation type="submission" date="2021-05" db="EMBL/GenBank/DDBJ databases">
        <title>Novel Bacillus species.</title>
        <authorList>
            <person name="Liu G."/>
        </authorList>
    </citation>
    <scope>NUCLEOTIDE SEQUENCE</scope>
    <source>
        <strain evidence="7">FJAT-50051</strain>
    </source>
</reference>
<keyword evidence="4" id="KW-0472">Membrane</keyword>
<dbReference type="PANTHER" id="PTHR23028:SF53">
    <property type="entry name" value="ACYL_TRANSF_3 DOMAIN-CONTAINING PROTEIN"/>
    <property type="match status" value="1"/>
</dbReference>
<dbReference type="GO" id="GO:0016747">
    <property type="term" value="F:acyltransferase activity, transferring groups other than amino-acyl groups"/>
    <property type="evidence" value="ECO:0007669"/>
    <property type="project" value="InterPro"/>
</dbReference>
<organism evidence="7">
    <name type="scientific">Neobacillus citreus</name>
    <dbReference type="NCBI Taxonomy" id="2833578"/>
    <lineage>
        <taxon>Bacteria</taxon>
        <taxon>Bacillati</taxon>
        <taxon>Bacillota</taxon>
        <taxon>Bacilli</taxon>
        <taxon>Bacillales</taxon>
        <taxon>Bacillaceae</taxon>
        <taxon>Neobacillus</taxon>
    </lineage>
</organism>
<feature type="transmembrane region" description="Helical" evidence="4">
    <location>
        <begin position="415"/>
        <end position="436"/>
    </location>
</feature>
<dbReference type="AlphaFoldDB" id="A0A942T9K9"/>
<dbReference type="EMBL" id="JAGYPE010000008">
    <property type="protein sequence ID" value="MBS4187501.1"/>
    <property type="molecule type" value="Genomic_DNA"/>
</dbReference>
<evidence type="ECO:0000256" key="2">
    <source>
        <dbReference type="ARBA" id="ARBA00007400"/>
    </source>
</evidence>